<keyword evidence="3" id="KW-1185">Reference proteome</keyword>
<feature type="domain" description="HTH cro/C1-type" evidence="1">
    <location>
        <begin position="14"/>
        <end position="70"/>
    </location>
</feature>
<gene>
    <name evidence="2" type="ORF">JD276_15285</name>
</gene>
<dbReference type="Gene3D" id="1.10.260.40">
    <property type="entry name" value="lambda repressor-like DNA-binding domains"/>
    <property type="match status" value="1"/>
</dbReference>
<dbReference type="AlphaFoldDB" id="A0A934QAX2"/>
<reference evidence="2" key="1">
    <citation type="submission" date="2020-12" db="EMBL/GenBank/DDBJ databases">
        <title>Leucobacter sp. CAS1, isolated from Chromium sludge.</title>
        <authorList>
            <person name="Xu Z."/>
        </authorList>
    </citation>
    <scope>NUCLEOTIDE SEQUENCE</scope>
    <source>
        <strain evidence="2">CSA1</strain>
    </source>
</reference>
<dbReference type="InterPro" id="IPR001387">
    <property type="entry name" value="Cro/C1-type_HTH"/>
</dbReference>
<dbReference type="PROSITE" id="PS50943">
    <property type="entry name" value="HTH_CROC1"/>
    <property type="match status" value="1"/>
</dbReference>
<dbReference type="CDD" id="cd00093">
    <property type="entry name" value="HTH_XRE"/>
    <property type="match status" value="1"/>
</dbReference>
<name>A0A934QAX2_9MICO</name>
<dbReference type="InterPro" id="IPR010982">
    <property type="entry name" value="Lambda_DNA-bd_dom_sf"/>
</dbReference>
<dbReference type="Pfam" id="PF13443">
    <property type="entry name" value="HTH_26"/>
    <property type="match status" value="1"/>
</dbReference>
<sequence>MATQAVTALAARNIRKILEDRGLTQEWLSSASGISMRTLSRRIHATHPNGTTLEELGAIARALKIPMTALIARPSASNIEAVAA</sequence>
<dbReference type="EMBL" id="JAEHOH010000028">
    <property type="protein sequence ID" value="MBK0420391.1"/>
    <property type="molecule type" value="Genomic_DNA"/>
</dbReference>
<evidence type="ECO:0000313" key="2">
    <source>
        <dbReference type="EMBL" id="MBK0420391.1"/>
    </source>
</evidence>
<evidence type="ECO:0000259" key="1">
    <source>
        <dbReference type="PROSITE" id="PS50943"/>
    </source>
</evidence>
<dbReference type="GO" id="GO:0003677">
    <property type="term" value="F:DNA binding"/>
    <property type="evidence" value="ECO:0007669"/>
    <property type="project" value="InterPro"/>
</dbReference>
<comment type="caution">
    <text evidence="2">The sequence shown here is derived from an EMBL/GenBank/DDBJ whole genome shotgun (WGS) entry which is preliminary data.</text>
</comment>
<dbReference type="SMART" id="SM00530">
    <property type="entry name" value="HTH_XRE"/>
    <property type="match status" value="1"/>
</dbReference>
<protein>
    <submittedName>
        <fullName evidence="2">Helix-turn-helix transcriptional regulator</fullName>
    </submittedName>
</protein>
<evidence type="ECO:0000313" key="3">
    <source>
        <dbReference type="Proteomes" id="UP000608530"/>
    </source>
</evidence>
<dbReference type="RefSeq" id="WP_200116530.1">
    <property type="nucleotide sequence ID" value="NZ_JAEHOH010000028.1"/>
</dbReference>
<organism evidence="2 3">
    <name type="scientific">Leucobacter chromiisoli</name>
    <dbReference type="NCBI Taxonomy" id="2796471"/>
    <lineage>
        <taxon>Bacteria</taxon>
        <taxon>Bacillati</taxon>
        <taxon>Actinomycetota</taxon>
        <taxon>Actinomycetes</taxon>
        <taxon>Micrococcales</taxon>
        <taxon>Microbacteriaceae</taxon>
        <taxon>Leucobacter</taxon>
    </lineage>
</organism>
<dbReference type="SUPFAM" id="SSF47413">
    <property type="entry name" value="lambda repressor-like DNA-binding domains"/>
    <property type="match status" value="1"/>
</dbReference>
<dbReference type="Proteomes" id="UP000608530">
    <property type="component" value="Unassembled WGS sequence"/>
</dbReference>
<proteinExistence type="predicted"/>
<accession>A0A934QAX2</accession>